<evidence type="ECO:0000256" key="6">
    <source>
        <dbReference type="ARBA" id="ARBA00023295"/>
    </source>
</evidence>
<dbReference type="PANTHER" id="PTHR43730:SF1">
    <property type="entry name" value="BETA-MANNOSIDASE"/>
    <property type="match status" value="1"/>
</dbReference>
<accession>A0A3D9IBL6</accession>
<reference evidence="10 11" key="1">
    <citation type="submission" date="2018-07" db="EMBL/GenBank/DDBJ databases">
        <title>Genomic Encyclopedia of Type Strains, Phase III (KMG-III): the genomes of soil and plant-associated and newly described type strains.</title>
        <authorList>
            <person name="Whitman W."/>
        </authorList>
    </citation>
    <scope>NUCLEOTIDE SEQUENCE [LARGE SCALE GENOMIC DNA]</scope>
    <source>
        <strain evidence="10 11">CECT 7287</strain>
    </source>
</reference>
<dbReference type="Pfam" id="PF00703">
    <property type="entry name" value="Glyco_hydro_2"/>
    <property type="match status" value="1"/>
</dbReference>
<keyword evidence="4" id="KW-0732">Signal</keyword>
<dbReference type="InterPro" id="IPR008979">
    <property type="entry name" value="Galactose-bd-like_sf"/>
</dbReference>
<dbReference type="RefSeq" id="WP_116064355.1">
    <property type="nucleotide sequence ID" value="NZ_QRDZ01000032.1"/>
</dbReference>
<proteinExistence type="inferred from homology"/>
<evidence type="ECO:0000259" key="9">
    <source>
        <dbReference type="Pfam" id="PF22666"/>
    </source>
</evidence>
<protein>
    <recommendedName>
        <fullName evidence="3">beta-mannosidase</fullName>
        <ecNumber evidence="3">3.2.1.25</ecNumber>
    </recommendedName>
</protein>
<feature type="domain" description="Glycoside hydrolase family 2 immunoglobulin-like beta-sandwich" evidence="7">
    <location>
        <begin position="199"/>
        <end position="308"/>
    </location>
</feature>
<dbReference type="InterPro" id="IPR017853">
    <property type="entry name" value="GH"/>
</dbReference>
<comment type="similarity">
    <text evidence="2">Belongs to the glycosyl hydrolase 2 family.</text>
</comment>
<dbReference type="EMBL" id="QRDZ01000032">
    <property type="protein sequence ID" value="RED59101.1"/>
    <property type="molecule type" value="Genomic_DNA"/>
</dbReference>
<keyword evidence="5" id="KW-0378">Hydrolase</keyword>
<dbReference type="Gene3D" id="2.60.40.10">
    <property type="entry name" value="Immunoglobulins"/>
    <property type="match status" value="1"/>
</dbReference>
<dbReference type="InterPro" id="IPR006102">
    <property type="entry name" value="Ig-like_GH2"/>
</dbReference>
<sequence length="852" mass="94903">MKNHSLNGSDWTLTGWYRNQWKFTVSMELGTAFPPAVGPLPAAVPGAVQADLLRAGRISDPNIGLRSLESEWVGNREWAFEKTFELPDGWVESRCELVFEGLDYAGEIMLNGTKVASFEGMFTPHIIDVTSCIRTAKDGPNHLYVLFYQTPEVDGQYGYTERIDMVKSRFNYVWDWCPRIVPVGIWKGVGVRTYSQAKIVDFYPRTVPGEDLESGEVDFNLKLDVLYAGNLLAEYEIADASGQCVALERAIVSLNGGINAVGQSIRLDKTELWWPAGLGAPYLYTAKVRLTDESGRVQAEAEKKVGFRRIAMAANDNGPAGALPYTAVVNGRRIFLKGVNWVPISPFYGTIEQRHYEADLSTFKAMNINVLRVWGGAIFEHEAFYDFCDANGLLVWQDFLQSSSGINNCPSSEESFMNRLRQAATHAILEKRAHPSLLLWCGGNELMWEGFVPVDERHANIAMLKRLVGELDPGRPFLPASASGPRFTAEERDFGKGVHHDVHGPWQYLGDTAHYAYFNRDDALFRSETGTPGMASADTLHKWKDEFTVWPPNRNNPYWVHRGAWWIQWDQLGEWFGPWSESRDELEIYAQASRYLQWESLRYAAEAVRRREPAASGFIVWMGNEPFANCANTSLVEYGGMPKPAYYAMKKAFSPRFVSARYDKLSYRAGERFVAELYLHDEQGEALPSGSGAVVSASIYRFSGQLLANRQLEGVVSAGSGVLSIGRIEWQVQADAAAGVFLLRVELAVSGQEPLRDDYLFAVAENEGAPPLASLRCLPSAEIAVRQVGDTIEVENVGAVAALGVFLKPKGDTGPIVLDRNYLMLLPGQRESVSGLNRQAALEDLAWEGFNL</sequence>
<keyword evidence="11" id="KW-1185">Reference proteome</keyword>
<dbReference type="Proteomes" id="UP000256977">
    <property type="component" value="Unassembled WGS sequence"/>
</dbReference>
<evidence type="ECO:0000256" key="1">
    <source>
        <dbReference type="ARBA" id="ARBA00000829"/>
    </source>
</evidence>
<keyword evidence="6" id="KW-0326">Glycosidase</keyword>
<dbReference type="OrthoDB" id="9801077at2"/>
<evidence type="ECO:0000256" key="4">
    <source>
        <dbReference type="ARBA" id="ARBA00022729"/>
    </source>
</evidence>
<evidence type="ECO:0000256" key="2">
    <source>
        <dbReference type="ARBA" id="ARBA00007401"/>
    </source>
</evidence>
<evidence type="ECO:0000256" key="5">
    <source>
        <dbReference type="ARBA" id="ARBA00022801"/>
    </source>
</evidence>
<feature type="domain" description="Beta-mannosidase-like galactose-binding" evidence="9">
    <location>
        <begin position="40"/>
        <end position="187"/>
    </location>
</feature>
<dbReference type="InterPro" id="IPR054593">
    <property type="entry name" value="Beta-mannosidase-like_N2"/>
</dbReference>
<dbReference type="EC" id="3.2.1.25" evidence="3"/>
<dbReference type="PANTHER" id="PTHR43730">
    <property type="entry name" value="BETA-MANNOSIDASE"/>
    <property type="match status" value="1"/>
</dbReference>
<gene>
    <name evidence="10" type="ORF">DFP98_13223</name>
</gene>
<evidence type="ECO:0000259" key="7">
    <source>
        <dbReference type="Pfam" id="PF00703"/>
    </source>
</evidence>
<feature type="domain" description="Glycoside hydrolase family 2 catalytic" evidence="8">
    <location>
        <begin position="328"/>
        <end position="477"/>
    </location>
</feature>
<comment type="caution">
    <text evidence="10">The sequence shown here is derived from an EMBL/GenBank/DDBJ whole genome shotgun (WGS) entry which is preliminary data.</text>
</comment>
<dbReference type="InterPro" id="IPR036156">
    <property type="entry name" value="Beta-gal/glucu_dom_sf"/>
</dbReference>
<dbReference type="GO" id="GO:0004567">
    <property type="term" value="F:beta-mannosidase activity"/>
    <property type="evidence" value="ECO:0007669"/>
    <property type="project" value="UniProtKB-EC"/>
</dbReference>
<dbReference type="SUPFAM" id="SSF49785">
    <property type="entry name" value="Galactose-binding domain-like"/>
    <property type="match status" value="1"/>
</dbReference>
<dbReference type="GO" id="GO:0005975">
    <property type="term" value="P:carbohydrate metabolic process"/>
    <property type="evidence" value="ECO:0007669"/>
    <property type="project" value="InterPro"/>
</dbReference>
<evidence type="ECO:0000313" key="11">
    <source>
        <dbReference type="Proteomes" id="UP000256977"/>
    </source>
</evidence>
<evidence type="ECO:0000313" key="10">
    <source>
        <dbReference type="EMBL" id="RED59101.1"/>
    </source>
</evidence>
<dbReference type="Gene3D" id="3.20.20.80">
    <property type="entry name" value="Glycosidases"/>
    <property type="match status" value="1"/>
</dbReference>
<dbReference type="InterPro" id="IPR006103">
    <property type="entry name" value="Glyco_hydro_2_cat"/>
</dbReference>
<dbReference type="InterPro" id="IPR050887">
    <property type="entry name" value="Beta-mannosidase_GH2"/>
</dbReference>
<dbReference type="SUPFAM" id="SSF49303">
    <property type="entry name" value="beta-Galactosidase/glucuronidase domain"/>
    <property type="match status" value="1"/>
</dbReference>
<dbReference type="Pfam" id="PF02836">
    <property type="entry name" value="Glyco_hydro_2_C"/>
    <property type="match status" value="1"/>
</dbReference>
<dbReference type="InterPro" id="IPR013783">
    <property type="entry name" value="Ig-like_fold"/>
</dbReference>
<dbReference type="Pfam" id="PF22666">
    <property type="entry name" value="Glyco_hydro_2_N2"/>
    <property type="match status" value="1"/>
</dbReference>
<dbReference type="GO" id="GO:0006516">
    <property type="term" value="P:glycoprotein catabolic process"/>
    <property type="evidence" value="ECO:0007669"/>
    <property type="project" value="TreeGrafter"/>
</dbReference>
<evidence type="ECO:0000256" key="3">
    <source>
        <dbReference type="ARBA" id="ARBA00012754"/>
    </source>
</evidence>
<dbReference type="Gene3D" id="2.60.120.260">
    <property type="entry name" value="Galactose-binding domain-like"/>
    <property type="match status" value="1"/>
</dbReference>
<name>A0A3D9IBL6_9BACL</name>
<dbReference type="AlphaFoldDB" id="A0A3D9IBL6"/>
<organism evidence="10 11">
    <name type="scientific">Cohnella phaseoli</name>
    <dbReference type="NCBI Taxonomy" id="456490"/>
    <lineage>
        <taxon>Bacteria</taxon>
        <taxon>Bacillati</taxon>
        <taxon>Bacillota</taxon>
        <taxon>Bacilli</taxon>
        <taxon>Bacillales</taxon>
        <taxon>Paenibacillaceae</taxon>
        <taxon>Cohnella</taxon>
    </lineage>
</organism>
<comment type="catalytic activity">
    <reaction evidence="1">
        <text>Hydrolysis of terminal, non-reducing beta-D-mannose residues in beta-D-mannosides.</text>
        <dbReference type="EC" id="3.2.1.25"/>
    </reaction>
</comment>
<evidence type="ECO:0000259" key="8">
    <source>
        <dbReference type="Pfam" id="PF02836"/>
    </source>
</evidence>
<dbReference type="SUPFAM" id="SSF51445">
    <property type="entry name" value="(Trans)glycosidases"/>
    <property type="match status" value="1"/>
</dbReference>